<name>A0ABW0Q1I4_9HYPH</name>
<organism evidence="1 2">
    <name type="scientific">Kaistia terrae</name>
    <dbReference type="NCBI Taxonomy" id="537017"/>
    <lineage>
        <taxon>Bacteria</taxon>
        <taxon>Pseudomonadati</taxon>
        <taxon>Pseudomonadota</taxon>
        <taxon>Alphaproteobacteria</taxon>
        <taxon>Hyphomicrobiales</taxon>
        <taxon>Kaistiaceae</taxon>
        <taxon>Kaistia</taxon>
    </lineage>
</organism>
<keyword evidence="2" id="KW-1185">Reference proteome</keyword>
<sequence>MNEEIPKGRRFSLLYVTQDSAASDSERLRNRLSKRFELSVGERSYEVGSFLERELGIELLRLGSDRYYLRWDDFRKVELRDLLDSVTLIGRSVRAQNQHLGAIYFREVSRIFEEERTAYRLDEDFGVHPSIDPAYEANLESAVRGLSSLGFNAARDYLQKADDELLPSGDTRQAIRSVFDAVENVFKQVFPKATSVNSKTIQNELRPHVERSHADGPEKRTALKNVEALTDWVDGCHNYRHEPGHQEPIPPQEGLAVLIVSQGIGYARWLAELSKKR</sequence>
<comment type="caution">
    <text evidence="1">The sequence shown here is derived from an EMBL/GenBank/DDBJ whole genome shotgun (WGS) entry which is preliminary data.</text>
</comment>
<dbReference type="Proteomes" id="UP001596150">
    <property type="component" value="Unassembled WGS sequence"/>
</dbReference>
<evidence type="ECO:0000313" key="1">
    <source>
        <dbReference type="EMBL" id="MFC5518179.1"/>
    </source>
</evidence>
<protein>
    <recommendedName>
        <fullName evidence="3">Abortive infection protein-like C-terminal domain-containing protein</fullName>
    </recommendedName>
</protein>
<dbReference type="EMBL" id="JBHSML010000013">
    <property type="protein sequence ID" value="MFC5518179.1"/>
    <property type="molecule type" value="Genomic_DNA"/>
</dbReference>
<evidence type="ECO:0008006" key="3">
    <source>
        <dbReference type="Google" id="ProtNLM"/>
    </source>
</evidence>
<evidence type="ECO:0000313" key="2">
    <source>
        <dbReference type="Proteomes" id="UP001596150"/>
    </source>
</evidence>
<gene>
    <name evidence="1" type="ORF">ACFPP9_20535</name>
</gene>
<accession>A0ABW0Q1I4</accession>
<proteinExistence type="predicted"/>
<dbReference type="RefSeq" id="WP_266343650.1">
    <property type="nucleotide sequence ID" value="NZ_JAPKNH010000003.1"/>
</dbReference>
<reference evidence="2" key="1">
    <citation type="journal article" date="2019" name="Int. J. Syst. Evol. Microbiol.">
        <title>The Global Catalogue of Microorganisms (GCM) 10K type strain sequencing project: providing services to taxonomists for standard genome sequencing and annotation.</title>
        <authorList>
            <consortium name="The Broad Institute Genomics Platform"/>
            <consortium name="The Broad Institute Genome Sequencing Center for Infectious Disease"/>
            <person name="Wu L."/>
            <person name="Ma J."/>
        </authorList>
    </citation>
    <scope>NUCLEOTIDE SEQUENCE [LARGE SCALE GENOMIC DNA]</scope>
    <source>
        <strain evidence="2">KACC 12633</strain>
    </source>
</reference>